<evidence type="ECO:0000313" key="2">
    <source>
        <dbReference type="Proteomes" id="UP001521074"/>
    </source>
</evidence>
<evidence type="ECO:0000313" key="1">
    <source>
        <dbReference type="EMBL" id="MCE0744061.1"/>
    </source>
</evidence>
<gene>
    <name evidence="1" type="ORF">LWC05_09225</name>
</gene>
<accession>A0ABS8VW42</accession>
<sequence>MTAIITSALLSNNGKDAFTFAIIATNTAQANPEAVQKWQTEAKKFGLKKFRAIGIEKNNYNGDVSNKDIFEACEKVQQNAIDTMPKGVSGFGFQADFAAPEDVWELLKLDQTFLEKY</sequence>
<protein>
    <submittedName>
        <fullName evidence="1">Uncharacterized protein</fullName>
    </submittedName>
</protein>
<organism evidence="1 2">
    <name type="scientific">Acetobacter sicerae</name>
    <dbReference type="NCBI Taxonomy" id="85325"/>
    <lineage>
        <taxon>Bacteria</taxon>
        <taxon>Pseudomonadati</taxon>
        <taxon>Pseudomonadota</taxon>
        <taxon>Alphaproteobacteria</taxon>
        <taxon>Acetobacterales</taxon>
        <taxon>Acetobacteraceae</taxon>
        <taxon>Acetobacter</taxon>
    </lineage>
</organism>
<reference evidence="1 2" key="1">
    <citation type="submission" date="2021-12" db="EMBL/GenBank/DDBJ databases">
        <title>Genome sequence of Acetobacter sicerae DmPark20a_162.</title>
        <authorList>
            <person name="Chaston J.M."/>
        </authorList>
    </citation>
    <scope>NUCLEOTIDE SEQUENCE [LARGE SCALE GENOMIC DNA]</scope>
    <source>
        <strain evidence="1 2">DmPark20a_162</strain>
    </source>
</reference>
<dbReference type="EMBL" id="JAJSOJ010000026">
    <property type="protein sequence ID" value="MCE0744061.1"/>
    <property type="molecule type" value="Genomic_DNA"/>
</dbReference>
<comment type="caution">
    <text evidence="1">The sequence shown here is derived from an EMBL/GenBank/DDBJ whole genome shotgun (WGS) entry which is preliminary data.</text>
</comment>
<keyword evidence="2" id="KW-1185">Reference proteome</keyword>
<name>A0ABS8VW42_9PROT</name>
<dbReference type="Proteomes" id="UP001521074">
    <property type="component" value="Unassembled WGS sequence"/>
</dbReference>
<proteinExistence type="predicted"/>
<dbReference type="RefSeq" id="WP_232877704.1">
    <property type="nucleotide sequence ID" value="NZ_JAJSOJ010000026.1"/>
</dbReference>